<evidence type="ECO:0000313" key="3">
    <source>
        <dbReference type="Proteomes" id="UP001652660"/>
    </source>
</evidence>
<dbReference type="Proteomes" id="UP001652660">
    <property type="component" value="Chromosome 2e"/>
</dbReference>
<proteinExistence type="predicted"/>
<organism evidence="3 4">
    <name type="scientific">Coffea arabica</name>
    <name type="common">Arabian coffee</name>
    <dbReference type="NCBI Taxonomy" id="13443"/>
    <lineage>
        <taxon>Eukaryota</taxon>
        <taxon>Viridiplantae</taxon>
        <taxon>Streptophyta</taxon>
        <taxon>Embryophyta</taxon>
        <taxon>Tracheophyta</taxon>
        <taxon>Spermatophyta</taxon>
        <taxon>Magnoliopsida</taxon>
        <taxon>eudicotyledons</taxon>
        <taxon>Gunneridae</taxon>
        <taxon>Pentapetalae</taxon>
        <taxon>asterids</taxon>
        <taxon>lamiids</taxon>
        <taxon>Gentianales</taxon>
        <taxon>Rubiaceae</taxon>
        <taxon>Ixoroideae</taxon>
        <taxon>Gardenieae complex</taxon>
        <taxon>Bertiereae - Coffeeae clade</taxon>
        <taxon>Coffeeae</taxon>
        <taxon>Coffea</taxon>
    </lineage>
</organism>
<sequence length="207" mass="23735">MLMNVCRNLPEDRWFENVSSLRIYQFVEVVAPMRRKKIVSELLRSCIGHWTRKWLSKIKDADCTMRQKSSETQLHRVTIEYLIRILAVEENSVRVALVSKSYKATDLLGKHRTTLLDVNVVTKVVEVYFAEVSSNLTSNLTVIGRWVDEFLVLGARDDAMTRSFTAAGSNYQRTKSQAIMKVSKALGNGYTKSLQEIAIMKQDVERL</sequence>
<protein>
    <recommendedName>
        <fullName evidence="2">NPH3 domain-containing protein</fullName>
    </recommendedName>
</protein>
<keyword evidence="3" id="KW-1185">Reference proteome</keyword>
<feature type="domain" description="NPH3" evidence="2">
    <location>
        <begin position="12"/>
        <end position="108"/>
    </location>
</feature>
<gene>
    <name evidence="4" type="primary">LOC140036443</name>
</gene>
<dbReference type="InterPro" id="IPR027356">
    <property type="entry name" value="NPH3_dom"/>
</dbReference>
<reference evidence="4" key="1">
    <citation type="submission" date="2025-08" db="UniProtKB">
        <authorList>
            <consortium name="RefSeq"/>
        </authorList>
    </citation>
    <scope>IDENTIFICATION</scope>
    <source>
        <tissue evidence="4">Leaves</tissue>
    </source>
</reference>
<evidence type="ECO:0000313" key="4">
    <source>
        <dbReference type="RefSeq" id="XP_071933961.1"/>
    </source>
</evidence>
<dbReference type="GeneID" id="140036443"/>
<dbReference type="InterPro" id="IPR043454">
    <property type="entry name" value="NPH3/RPT2-like"/>
</dbReference>
<dbReference type="RefSeq" id="XP_071933961.1">
    <property type="nucleotide sequence ID" value="XM_072077860.1"/>
</dbReference>
<name>A0ABM4WQB3_COFAR</name>
<accession>A0ABM4WQB3</accession>
<dbReference type="PANTHER" id="PTHR32370">
    <property type="entry name" value="OS12G0117600 PROTEIN"/>
    <property type="match status" value="1"/>
</dbReference>
<dbReference type="Pfam" id="PF03000">
    <property type="entry name" value="NPH3"/>
    <property type="match status" value="1"/>
</dbReference>
<evidence type="ECO:0000259" key="2">
    <source>
        <dbReference type="Pfam" id="PF03000"/>
    </source>
</evidence>
<keyword evidence="1" id="KW-0833">Ubl conjugation pathway</keyword>
<evidence type="ECO:0000256" key="1">
    <source>
        <dbReference type="ARBA" id="ARBA00022786"/>
    </source>
</evidence>